<keyword evidence="5" id="KW-1185">Reference proteome</keyword>
<dbReference type="InterPro" id="IPR046341">
    <property type="entry name" value="SET_dom_sf"/>
</dbReference>
<dbReference type="Gene3D" id="3.40.640.10">
    <property type="entry name" value="Type I PLP-dependent aspartate aminotransferase-like (Major domain)"/>
    <property type="match status" value="1"/>
</dbReference>
<dbReference type="SUPFAM" id="SSF48452">
    <property type="entry name" value="TPR-like"/>
    <property type="match status" value="1"/>
</dbReference>
<dbReference type="GO" id="GO:0030170">
    <property type="term" value="F:pyridoxal phosphate binding"/>
    <property type="evidence" value="ECO:0007669"/>
    <property type="project" value="InterPro"/>
</dbReference>
<feature type="domain" description="SET" evidence="3">
    <location>
        <begin position="787"/>
        <end position="976"/>
    </location>
</feature>
<dbReference type="InterPro" id="IPR001214">
    <property type="entry name" value="SET_dom"/>
</dbReference>
<dbReference type="VEuPathDB" id="FungiDB:CCM_07021"/>
<proteinExistence type="predicted"/>
<dbReference type="eggNOG" id="KOG1401">
    <property type="taxonomic scope" value="Eukaryota"/>
</dbReference>
<dbReference type="Gene3D" id="1.25.40.10">
    <property type="entry name" value="Tetratricopeptide repeat domain"/>
    <property type="match status" value="1"/>
</dbReference>
<dbReference type="PROSITE" id="PS50280">
    <property type="entry name" value="SET"/>
    <property type="match status" value="1"/>
</dbReference>
<reference evidence="4 5" key="1">
    <citation type="journal article" date="2011" name="Genome Biol.">
        <title>Genome sequence of the insect pathogenic fungus Cordyceps militaris, a valued traditional Chinese medicine.</title>
        <authorList>
            <person name="Zheng P."/>
            <person name="Xia Y."/>
            <person name="Xiao G."/>
            <person name="Xiong C."/>
            <person name="Hu X."/>
            <person name="Zhang S."/>
            <person name="Zheng H."/>
            <person name="Huang Y."/>
            <person name="Zhou Y."/>
            <person name="Wang S."/>
            <person name="Zhao G.P."/>
            <person name="Liu X."/>
            <person name="St Leger R.J."/>
            <person name="Wang C."/>
        </authorList>
    </citation>
    <scope>NUCLEOTIDE SEQUENCE [LARGE SCALE GENOMIC DNA]</scope>
    <source>
        <strain evidence="4 5">CM01</strain>
    </source>
</reference>
<dbReference type="InterPro" id="IPR019734">
    <property type="entry name" value="TPR_rpt"/>
</dbReference>
<evidence type="ECO:0000259" key="3">
    <source>
        <dbReference type="PROSITE" id="PS50280"/>
    </source>
</evidence>
<name>G3JLM7_CORMM</name>
<organism evidence="4 5">
    <name type="scientific">Cordyceps militaris (strain CM01)</name>
    <name type="common">Caterpillar fungus</name>
    <dbReference type="NCBI Taxonomy" id="983644"/>
    <lineage>
        <taxon>Eukaryota</taxon>
        <taxon>Fungi</taxon>
        <taxon>Dikarya</taxon>
        <taxon>Ascomycota</taxon>
        <taxon>Pezizomycotina</taxon>
        <taxon>Sordariomycetes</taxon>
        <taxon>Hypocreomycetidae</taxon>
        <taxon>Hypocreales</taxon>
        <taxon>Cordycipitaceae</taxon>
        <taxon>Cordyceps</taxon>
    </lineage>
</organism>
<evidence type="ECO:0000256" key="1">
    <source>
        <dbReference type="ARBA" id="ARBA00001933"/>
    </source>
</evidence>
<keyword evidence="2" id="KW-0663">Pyridoxal phosphate</keyword>
<dbReference type="SMART" id="SM00317">
    <property type="entry name" value="SET"/>
    <property type="match status" value="1"/>
</dbReference>
<dbReference type="SUPFAM" id="SSF82199">
    <property type="entry name" value="SET domain"/>
    <property type="match status" value="1"/>
</dbReference>
<dbReference type="eggNOG" id="KOG2084">
    <property type="taxonomic scope" value="Eukaryota"/>
</dbReference>
<dbReference type="InterPro" id="IPR015422">
    <property type="entry name" value="PyrdxlP-dep_Trfase_small"/>
</dbReference>
<dbReference type="Gene3D" id="2.170.270.10">
    <property type="entry name" value="SET domain"/>
    <property type="match status" value="1"/>
</dbReference>
<dbReference type="GO" id="GO:0008483">
    <property type="term" value="F:transaminase activity"/>
    <property type="evidence" value="ECO:0007669"/>
    <property type="project" value="InterPro"/>
</dbReference>
<dbReference type="InterPro" id="IPR005814">
    <property type="entry name" value="Aminotrans_3"/>
</dbReference>
<dbReference type="GeneID" id="18169032"/>
<dbReference type="HOGENOM" id="CLU_273100_0_0_1"/>
<dbReference type="KEGG" id="cmt:CCM_07021"/>
<comment type="cofactor">
    <cofactor evidence="1">
        <name>pyridoxal 5'-phosphate</name>
        <dbReference type="ChEBI" id="CHEBI:597326"/>
    </cofactor>
</comment>
<dbReference type="InterPro" id="IPR015424">
    <property type="entry name" value="PyrdxlP-dep_Trfase"/>
</dbReference>
<accession>G3JLM7</accession>
<evidence type="ECO:0000313" key="5">
    <source>
        <dbReference type="Proteomes" id="UP000001610"/>
    </source>
</evidence>
<dbReference type="SMART" id="SM00028">
    <property type="entry name" value="TPR"/>
    <property type="match status" value="3"/>
</dbReference>
<dbReference type="RefSeq" id="XP_006672222.1">
    <property type="nucleotide sequence ID" value="XM_006672159.1"/>
</dbReference>
<dbReference type="STRING" id="983644.G3JLM7"/>
<dbReference type="InterPro" id="IPR011990">
    <property type="entry name" value="TPR-like_helical_dom_sf"/>
</dbReference>
<dbReference type="SUPFAM" id="SSF53383">
    <property type="entry name" value="PLP-dependent transferases"/>
    <property type="match status" value="1"/>
</dbReference>
<dbReference type="InterPro" id="IPR015421">
    <property type="entry name" value="PyrdxlP-dep_Trfase_major"/>
</dbReference>
<dbReference type="EMBL" id="JH126403">
    <property type="protein sequence ID" value="EGX90601.1"/>
    <property type="molecule type" value="Genomic_DNA"/>
</dbReference>
<evidence type="ECO:0000256" key="2">
    <source>
        <dbReference type="ARBA" id="ARBA00022898"/>
    </source>
</evidence>
<dbReference type="Gene3D" id="3.90.1150.10">
    <property type="entry name" value="Aspartate Aminotransferase, domain 1"/>
    <property type="match status" value="1"/>
</dbReference>
<dbReference type="PANTHER" id="PTHR43713:SF3">
    <property type="entry name" value="GLUTAMATE-1-SEMIALDEHYDE 2,1-AMINOMUTASE 1, CHLOROPLASTIC-RELATED"/>
    <property type="match status" value="1"/>
</dbReference>
<sequence length="1180" mass="131401">MSASTQSTSLQVALDAAVESFVARNPKSQVLHEEAVKTFPGGNTRTVLHTSPFPVCMKAGKNFQVVSEDGDGYTDLTAEFTAGLYGHSNPEILAALQHVIHNVGLNVGATTAQEQLFVRALCDRFGLERIRLTNSGTGANLHALAAAKLYTKKSRVVAFGGGYHGAVLGFKDSQVAANNVDKADWILAKYNDIESAVKAIKSDGVAAGSGGCICGTKEFLTGVEKAAKETGVIFIVDEVMTSRISGAGLSAVHGLKPDMKTFGKYLGGGVAFGAFGGRENIMAVYDPRAKGSVAHSGTFNNNTFVTHCGYAGLTKVYPPDVAEAFTKTGEDLLARLNEVNKGTKLCFTGIGSVAASHFVAHGPHDILDALDVAEIDELKDLFWFHVLENGFWVTRRGFLCPLPPSRTSSLSSLFFILHTNYWIFSLPLLSLRRALCYGVTMDSKDVPRKEYLKDLIPKIEAAHLRSKEEEGNEILLYPSRDEILAEFSHMRSHPDHHKGNLLTLDHSAPYAPCVLSSDELEPILISDMKMETHHRGRKILLRVCTPVCRVDGLMMVTDDENETAIRLQLYHQPEEALIPAAQLFKPGTVLIVKEPWFKRSLEGTFVLRVDHVSDLIRLHGQDERIPSKWRARFVELDSAKSRIAGNEHFRNREWDNALQQYTRAIEVAENDGDAQVAYVNRSLVNLRLGRPEEAFRDAVAMNSKLQPTEKGVFREALCLYQLQKFDQCFSKLRELLDLYPSNSAAPAEMEKVRARLLECNEGIYDWQNMYEQAKNTPPLIDCGTFSKNVEVRESPEKKRGLFTSKAVVAGELLLCEKAFAYSFTDEQTAFLNFETKKASEGGHVEILTQIVQKIYHAPETTSSFLELHHGEYNALRVDSKPVVDTFLLPNIIARNSFRSPRTTLESLGGRLCEEDSSQVRISENDQAIYANGIWSIASYINHSCVENCNRSFIGDMMIIRATEDLPAGAELRFAYVRMDVTERYEEFQARLAWWDTSCNCYLCKMNKKTPLADMRQRQAHFQSLEELLARSGSVNVNQARSLLKQIDKTYKNAGQTKLKLALQRGYHLLAQALQVRDNLVEAMLMLRRVLELEGFILASTAGHARQNPAVIEIRKWGACCTQISFYAILELFFLGMRIDSIPDSPDQMSGVMAMKAYAETAYSIWFGEKDTFTTDLGGFI</sequence>
<dbReference type="Proteomes" id="UP000001610">
    <property type="component" value="Unassembled WGS sequence"/>
</dbReference>
<dbReference type="Pfam" id="PF00856">
    <property type="entry name" value="SET"/>
    <property type="match status" value="1"/>
</dbReference>
<dbReference type="Pfam" id="PF00202">
    <property type="entry name" value="Aminotran_3"/>
    <property type="match status" value="1"/>
</dbReference>
<evidence type="ECO:0000313" key="4">
    <source>
        <dbReference type="EMBL" id="EGX90601.1"/>
    </source>
</evidence>
<dbReference type="AlphaFoldDB" id="G3JLM7"/>
<protein>
    <submittedName>
        <fullName evidence="4">Glutamate-1-semialdehyde 2,1-aminomutase, putative</fullName>
    </submittedName>
</protein>
<dbReference type="OrthoDB" id="425114at2759"/>
<dbReference type="InParanoid" id="G3JLM7"/>
<dbReference type="PANTHER" id="PTHR43713">
    <property type="entry name" value="GLUTAMATE-1-SEMIALDEHYDE 2,1-AMINOMUTASE"/>
    <property type="match status" value="1"/>
</dbReference>
<gene>
    <name evidence="4" type="ORF">CCM_07021</name>
</gene>